<evidence type="ECO:0000256" key="4">
    <source>
        <dbReference type="ARBA" id="ARBA00022989"/>
    </source>
</evidence>
<feature type="transmembrane region" description="Helical" evidence="7">
    <location>
        <begin position="166"/>
        <end position="190"/>
    </location>
</feature>
<feature type="transmembrane region" description="Helical" evidence="7">
    <location>
        <begin position="37"/>
        <end position="58"/>
    </location>
</feature>
<feature type="region of interest" description="Disordered" evidence="6">
    <location>
        <begin position="94"/>
        <end position="114"/>
    </location>
</feature>
<organism evidence="8 9">
    <name type="scientific">Corynebacterium guangdongense</name>
    <dbReference type="NCBI Taxonomy" id="1783348"/>
    <lineage>
        <taxon>Bacteria</taxon>
        <taxon>Bacillati</taxon>
        <taxon>Actinomycetota</taxon>
        <taxon>Actinomycetes</taxon>
        <taxon>Mycobacteriales</taxon>
        <taxon>Corynebacteriaceae</taxon>
        <taxon>Corynebacterium</taxon>
    </lineage>
</organism>
<proteinExistence type="predicted"/>
<keyword evidence="4 7" id="KW-1133">Transmembrane helix</keyword>
<evidence type="ECO:0000256" key="6">
    <source>
        <dbReference type="SAM" id="MobiDB-lite"/>
    </source>
</evidence>
<dbReference type="EMBL" id="JAVDXZ010000001">
    <property type="protein sequence ID" value="MDR7330232.1"/>
    <property type="molecule type" value="Genomic_DNA"/>
</dbReference>
<dbReference type="InterPro" id="IPR001123">
    <property type="entry name" value="LeuE-type"/>
</dbReference>
<evidence type="ECO:0000256" key="1">
    <source>
        <dbReference type="ARBA" id="ARBA00004651"/>
    </source>
</evidence>
<evidence type="ECO:0000256" key="2">
    <source>
        <dbReference type="ARBA" id="ARBA00022475"/>
    </source>
</evidence>
<accession>A0ABU1ZZ75</accession>
<evidence type="ECO:0000313" key="9">
    <source>
        <dbReference type="Proteomes" id="UP001180840"/>
    </source>
</evidence>
<sequence>MVLSFWALALLLSATPGPDWALVLGHSLGGRSIVPPLTGIALGYLGLTTVVAAGLGAVVASQPAVLTIVTILGALVLAWIGVGMLRSAVAGPDGGLTPPAEEPGQTSPTAGGGVALLERATTGRRTRTRGQIIAQGATVSGLNPKGLLLFVALLPQFVSPAAPLPVWAQMFTLGLVFIVSALSVYTALGLTARRLLAGSERASRILTGVAGGAMILVAAVMLAEHFLG</sequence>
<keyword evidence="2" id="KW-1003">Cell membrane</keyword>
<keyword evidence="9" id="KW-1185">Reference proteome</keyword>
<evidence type="ECO:0000256" key="7">
    <source>
        <dbReference type="SAM" id="Phobius"/>
    </source>
</evidence>
<feature type="transmembrane region" description="Helical" evidence="7">
    <location>
        <begin position="65"/>
        <end position="85"/>
    </location>
</feature>
<evidence type="ECO:0000313" key="8">
    <source>
        <dbReference type="EMBL" id="MDR7330232.1"/>
    </source>
</evidence>
<keyword evidence="3 7" id="KW-0812">Transmembrane</keyword>
<keyword evidence="5 7" id="KW-0472">Membrane</keyword>
<name>A0ABU1ZZ75_9CORY</name>
<evidence type="ECO:0000256" key="5">
    <source>
        <dbReference type="ARBA" id="ARBA00023136"/>
    </source>
</evidence>
<evidence type="ECO:0000256" key="3">
    <source>
        <dbReference type="ARBA" id="ARBA00022692"/>
    </source>
</evidence>
<feature type="transmembrane region" description="Helical" evidence="7">
    <location>
        <begin position="202"/>
        <end position="223"/>
    </location>
</feature>
<dbReference type="Proteomes" id="UP001180840">
    <property type="component" value="Unassembled WGS sequence"/>
</dbReference>
<reference evidence="8" key="1">
    <citation type="submission" date="2023-07" db="EMBL/GenBank/DDBJ databases">
        <title>Sequencing the genomes of 1000 actinobacteria strains.</title>
        <authorList>
            <person name="Klenk H.-P."/>
        </authorList>
    </citation>
    <scope>NUCLEOTIDE SEQUENCE</scope>
    <source>
        <strain evidence="8">DSM 107476</strain>
    </source>
</reference>
<comment type="subcellular location">
    <subcellularLocation>
        <location evidence="1">Cell membrane</location>
        <topology evidence="1">Multi-pass membrane protein</topology>
    </subcellularLocation>
</comment>
<comment type="caution">
    <text evidence="8">The sequence shown here is derived from an EMBL/GenBank/DDBJ whole genome shotgun (WGS) entry which is preliminary data.</text>
</comment>
<protein>
    <submittedName>
        <fullName evidence="8">Threonine/homoserine/homoserine lactone efflux protein</fullName>
    </submittedName>
</protein>
<dbReference type="PANTHER" id="PTHR30086">
    <property type="entry name" value="ARGININE EXPORTER PROTEIN ARGO"/>
    <property type="match status" value="1"/>
</dbReference>
<dbReference type="PANTHER" id="PTHR30086:SF20">
    <property type="entry name" value="ARGININE EXPORTER PROTEIN ARGO-RELATED"/>
    <property type="match status" value="1"/>
</dbReference>
<dbReference type="Pfam" id="PF01810">
    <property type="entry name" value="LysE"/>
    <property type="match status" value="1"/>
</dbReference>
<gene>
    <name evidence="8" type="ORF">J2S39_001908</name>
</gene>